<feature type="binding site" evidence="17">
    <location>
        <position position="71"/>
    </location>
    <ligand>
        <name>ATP</name>
        <dbReference type="ChEBI" id="CHEBI:30616"/>
    </ligand>
</feature>
<keyword evidence="12 19" id="KW-0472">Membrane</keyword>
<feature type="transmembrane region" description="Helical" evidence="19">
    <location>
        <begin position="26"/>
        <end position="45"/>
    </location>
</feature>
<keyword evidence="13" id="KW-0594">Phospholipid biosynthesis</keyword>
<keyword evidence="7 17" id="KW-0547">Nucleotide-binding</keyword>
<dbReference type="GO" id="GO:0005886">
    <property type="term" value="C:plasma membrane"/>
    <property type="evidence" value="ECO:0007669"/>
    <property type="project" value="UniProtKB-SubCell"/>
</dbReference>
<keyword evidence="11" id="KW-0443">Lipid metabolism</keyword>
<evidence type="ECO:0000256" key="16">
    <source>
        <dbReference type="PIRSR" id="PIRSR600829-2"/>
    </source>
</evidence>
<evidence type="ECO:0000256" key="17">
    <source>
        <dbReference type="PIRSR" id="PIRSR600829-3"/>
    </source>
</evidence>
<comment type="similarity">
    <text evidence="2">Belongs to the bacterial diacylglycerol kinase family.</text>
</comment>
<dbReference type="InterPro" id="IPR000829">
    <property type="entry name" value="DAGK"/>
</dbReference>
<feature type="binding site" evidence="16">
    <location>
        <position position="4"/>
    </location>
    <ligand>
        <name>substrate</name>
    </ligand>
</feature>
<evidence type="ECO:0000256" key="15">
    <source>
        <dbReference type="PIRSR" id="PIRSR600829-1"/>
    </source>
</evidence>
<evidence type="ECO:0000313" key="21">
    <source>
        <dbReference type="Proteomes" id="UP000228767"/>
    </source>
</evidence>
<accession>A0A2H0RFP1</accession>
<evidence type="ECO:0000256" key="13">
    <source>
        <dbReference type="ARBA" id="ARBA00023209"/>
    </source>
</evidence>
<feature type="binding site" evidence="18">
    <location>
        <position position="71"/>
    </location>
    <ligand>
        <name>a divalent metal cation</name>
        <dbReference type="ChEBI" id="CHEBI:60240"/>
    </ligand>
</feature>
<dbReference type="Proteomes" id="UP000228767">
    <property type="component" value="Unassembled WGS sequence"/>
</dbReference>
<keyword evidence="14" id="KW-1208">Phospholipid metabolism</keyword>
<evidence type="ECO:0000256" key="11">
    <source>
        <dbReference type="ARBA" id="ARBA00023098"/>
    </source>
</evidence>
<keyword evidence="18" id="KW-0479">Metal-binding</keyword>
<dbReference type="Pfam" id="PF01219">
    <property type="entry name" value="DAGK_prokar"/>
    <property type="match status" value="1"/>
</dbReference>
<evidence type="ECO:0000313" key="20">
    <source>
        <dbReference type="EMBL" id="PIR45196.1"/>
    </source>
</evidence>
<dbReference type="Gene3D" id="1.10.287.3610">
    <property type="match status" value="1"/>
</dbReference>
<comment type="subcellular location">
    <subcellularLocation>
        <location evidence="1">Cell membrane</location>
        <topology evidence="1">Multi-pass membrane protein</topology>
    </subcellularLocation>
</comment>
<gene>
    <name evidence="20" type="ORF">COV10_00780</name>
</gene>
<keyword evidence="8" id="KW-0418">Kinase</keyword>
<feature type="binding site" evidence="17">
    <location>
        <position position="23"/>
    </location>
    <ligand>
        <name>ATP</name>
        <dbReference type="ChEBI" id="CHEBI:30616"/>
    </ligand>
</feature>
<feature type="binding site" evidence="17">
    <location>
        <begin position="89"/>
        <end position="90"/>
    </location>
    <ligand>
        <name>ATP</name>
        <dbReference type="ChEBI" id="CHEBI:30616"/>
    </ligand>
</feature>
<evidence type="ECO:0000256" key="18">
    <source>
        <dbReference type="PIRSR" id="PIRSR600829-4"/>
    </source>
</evidence>
<evidence type="ECO:0000256" key="9">
    <source>
        <dbReference type="ARBA" id="ARBA00022840"/>
    </source>
</evidence>
<evidence type="ECO:0000256" key="5">
    <source>
        <dbReference type="ARBA" id="ARBA00022679"/>
    </source>
</evidence>
<evidence type="ECO:0000256" key="7">
    <source>
        <dbReference type="ARBA" id="ARBA00022741"/>
    </source>
</evidence>
<evidence type="ECO:0000256" key="14">
    <source>
        <dbReference type="ARBA" id="ARBA00023264"/>
    </source>
</evidence>
<sequence length="119" mass="13100">MLKRWLTSFAWARHGLATAWREEHNFRIEAMVAVFVVVAALVLRFSFAELALVIIAVVMVLSGEIVNTAIEDLCDKVEPRQDKTIGKVKDLMAAYVLLTSLGAAILGSLVLAHHLISLT</sequence>
<evidence type="ECO:0000256" key="4">
    <source>
        <dbReference type="ARBA" id="ARBA00022516"/>
    </source>
</evidence>
<comment type="caution">
    <text evidence="20">The sequence shown here is derived from an EMBL/GenBank/DDBJ whole genome shotgun (WGS) entry which is preliminary data.</text>
</comment>
<keyword evidence="6 19" id="KW-0812">Transmembrane</keyword>
<keyword evidence="3" id="KW-1003">Cell membrane</keyword>
<evidence type="ECO:0000256" key="12">
    <source>
        <dbReference type="ARBA" id="ARBA00023136"/>
    </source>
</evidence>
<feature type="active site" description="Proton acceptor" evidence="15">
    <location>
        <position position="64"/>
    </location>
</feature>
<feature type="binding site" evidence="17">
    <location>
        <position position="4"/>
    </location>
    <ligand>
        <name>ATP</name>
        <dbReference type="ChEBI" id="CHEBI:30616"/>
    </ligand>
</feature>
<evidence type="ECO:0000256" key="19">
    <source>
        <dbReference type="SAM" id="Phobius"/>
    </source>
</evidence>
<dbReference type="InterPro" id="IPR036945">
    <property type="entry name" value="DAGK_sf"/>
</dbReference>
<comment type="cofactor">
    <cofactor evidence="18">
        <name>Mg(2+)</name>
        <dbReference type="ChEBI" id="CHEBI:18420"/>
    </cofactor>
    <text evidence="18">Mn(2+), Zn(2+), Cd(2+) and Co(2+) support activity to lesser extents.</text>
</comment>
<evidence type="ECO:0000256" key="8">
    <source>
        <dbReference type="ARBA" id="ARBA00022777"/>
    </source>
</evidence>
<dbReference type="EMBL" id="PCYI01000004">
    <property type="protein sequence ID" value="PIR45196.1"/>
    <property type="molecule type" value="Genomic_DNA"/>
</dbReference>
<dbReference type="CDD" id="cd14263">
    <property type="entry name" value="DAGK_IM_like"/>
    <property type="match status" value="1"/>
</dbReference>
<evidence type="ECO:0000256" key="1">
    <source>
        <dbReference type="ARBA" id="ARBA00004651"/>
    </source>
</evidence>
<keyword evidence="9 17" id="KW-0067">ATP-binding</keyword>
<protein>
    <recommendedName>
        <fullName evidence="22">Diacylglycerol kinase</fullName>
    </recommendedName>
</protein>
<keyword evidence="5" id="KW-0808">Transferase</keyword>
<keyword evidence="4" id="KW-0444">Lipid biosynthesis</keyword>
<feature type="binding site" evidence="16">
    <location>
        <position position="64"/>
    </location>
    <ligand>
        <name>substrate</name>
    </ligand>
</feature>
<evidence type="ECO:0000256" key="2">
    <source>
        <dbReference type="ARBA" id="ARBA00005967"/>
    </source>
</evidence>
<keyword evidence="18" id="KW-0460">Magnesium</keyword>
<name>A0A2H0RFP1_9BACT</name>
<dbReference type="GO" id="GO:0046872">
    <property type="term" value="F:metal ion binding"/>
    <property type="evidence" value="ECO:0007669"/>
    <property type="project" value="UniProtKB-KW"/>
</dbReference>
<evidence type="ECO:0000256" key="3">
    <source>
        <dbReference type="ARBA" id="ARBA00022475"/>
    </source>
</evidence>
<dbReference type="AlphaFoldDB" id="A0A2H0RFP1"/>
<evidence type="ECO:0000256" key="10">
    <source>
        <dbReference type="ARBA" id="ARBA00022989"/>
    </source>
</evidence>
<evidence type="ECO:0008006" key="22">
    <source>
        <dbReference type="Google" id="ProtNLM"/>
    </source>
</evidence>
<proteinExistence type="inferred from homology"/>
<keyword evidence="10 19" id="KW-1133">Transmembrane helix</keyword>
<dbReference type="GO" id="GO:0016301">
    <property type="term" value="F:kinase activity"/>
    <property type="evidence" value="ECO:0007669"/>
    <property type="project" value="UniProtKB-KW"/>
</dbReference>
<evidence type="ECO:0000256" key="6">
    <source>
        <dbReference type="ARBA" id="ARBA00022692"/>
    </source>
</evidence>
<dbReference type="GO" id="GO:0008654">
    <property type="term" value="P:phospholipid biosynthetic process"/>
    <property type="evidence" value="ECO:0007669"/>
    <property type="project" value="UniProtKB-KW"/>
</dbReference>
<dbReference type="GO" id="GO:0005524">
    <property type="term" value="F:ATP binding"/>
    <property type="evidence" value="ECO:0007669"/>
    <property type="project" value="UniProtKB-KW"/>
</dbReference>
<dbReference type="PANTHER" id="PTHR34299">
    <property type="entry name" value="DIACYLGLYCEROL KINASE"/>
    <property type="match status" value="1"/>
</dbReference>
<feature type="transmembrane region" description="Helical" evidence="19">
    <location>
        <begin position="91"/>
        <end position="116"/>
    </location>
</feature>
<reference evidence="20 21" key="1">
    <citation type="submission" date="2017-09" db="EMBL/GenBank/DDBJ databases">
        <title>Depth-based differentiation of microbial function through sediment-hosted aquifers and enrichment of novel symbionts in the deep terrestrial subsurface.</title>
        <authorList>
            <person name="Probst A.J."/>
            <person name="Ladd B."/>
            <person name="Jarett J.K."/>
            <person name="Geller-Mcgrath D.E."/>
            <person name="Sieber C.M."/>
            <person name="Emerson J.B."/>
            <person name="Anantharaman K."/>
            <person name="Thomas B.C."/>
            <person name="Malmstrom R."/>
            <person name="Stieglmeier M."/>
            <person name="Klingl A."/>
            <person name="Woyke T."/>
            <person name="Ryan C.M."/>
            <person name="Banfield J.F."/>
        </authorList>
    </citation>
    <scope>NUCLEOTIDE SEQUENCE [LARGE SCALE GENOMIC DNA]</scope>
    <source>
        <strain evidence="20">CG10_big_fil_rev_8_21_14_0_10_51_16</strain>
    </source>
</reference>
<organism evidence="20 21">
    <name type="scientific">Candidatus Vogelbacteria bacterium CG10_big_fil_rev_8_21_14_0_10_51_16</name>
    <dbReference type="NCBI Taxonomy" id="1975045"/>
    <lineage>
        <taxon>Bacteria</taxon>
        <taxon>Candidatus Vogeliibacteriota</taxon>
    </lineage>
</organism>
<feature type="transmembrane region" description="Helical" evidence="19">
    <location>
        <begin position="51"/>
        <end position="70"/>
    </location>
</feature>
<feature type="binding site" evidence="18">
    <location>
        <position position="23"/>
    </location>
    <ligand>
        <name>a divalent metal cation</name>
        <dbReference type="ChEBI" id="CHEBI:60240"/>
    </ligand>
</feature>
<dbReference type="PANTHER" id="PTHR34299:SF1">
    <property type="entry name" value="DIACYLGLYCEROL KINASE"/>
    <property type="match status" value="1"/>
</dbReference>